<dbReference type="AlphaFoldDB" id="A0A1B6G5E8"/>
<dbReference type="InterPro" id="IPR006600">
    <property type="entry name" value="HTH_CenpB_DNA-bd_dom"/>
</dbReference>
<proteinExistence type="predicted"/>
<dbReference type="EMBL" id="GECZ01012127">
    <property type="protein sequence ID" value="JAS57642.1"/>
    <property type="molecule type" value="Transcribed_RNA"/>
</dbReference>
<keyword evidence="1" id="KW-0238">DNA-binding</keyword>
<sequence length="396" mass="45164">MFGVDFTCSNGWIDRFKARHSITFAKICGETKSVDPSVTSGWLTETWPVVRQPYKDEDIFNGDETGLFYKLTPDKTLQFKNEKCVGGKLSKVRLTVFVCANMTGTEKRKLLVIGKSAKPRCFKNVKRLPVNYTANKKAWMTSKIFEDELRKWDNELASRNRKILLLVDNCAAHPKLNLTNINLVFFPANCTSVLQPMDQGVIRSFKCNYRKQLLKKIIVCMDTAQPVNVTILDAIQYLVNAWREVTPRTISRCFRKAKLSPAIPDDEDDELPLSEWMKQNVTQNDSGLNLDGYDSVDDQVETFQMLSDAEIINEVVESMETEDNAEEEEDEGEGEDVVCPSIQEALKAAETLCTFFRFRETSASTLEAAQQLHSTTEKIYFSERTVQKKITDFFAQ</sequence>
<dbReference type="GO" id="GO:0003677">
    <property type="term" value="F:DNA binding"/>
    <property type="evidence" value="ECO:0007669"/>
    <property type="project" value="UniProtKB-KW"/>
</dbReference>
<reference evidence="3" key="1">
    <citation type="submission" date="2015-11" db="EMBL/GenBank/DDBJ databases">
        <title>De novo transcriptome assembly of four potential Pierce s Disease insect vectors from Arizona vineyards.</title>
        <authorList>
            <person name="Tassone E.E."/>
        </authorList>
    </citation>
    <scope>NUCLEOTIDE SEQUENCE</scope>
</reference>
<dbReference type="Gene3D" id="3.30.420.10">
    <property type="entry name" value="Ribonuclease H-like superfamily/Ribonuclease H"/>
    <property type="match status" value="1"/>
</dbReference>
<feature type="domain" description="HTH CENPB-type" evidence="2">
    <location>
        <begin position="1"/>
        <end position="26"/>
    </location>
</feature>
<dbReference type="InterPro" id="IPR036397">
    <property type="entry name" value="RNaseH_sf"/>
</dbReference>
<dbReference type="PROSITE" id="PS51253">
    <property type="entry name" value="HTH_CENPB"/>
    <property type="match status" value="1"/>
</dbReference>
<evidence type="ECO:0000256" key="1">
    <source>
        <dbReference type="ARBA" id="ARBA00023125"/>
    </source>
</evidence>
<evidence type="ECO:0000259" key="2">
    <source>
        <dbReference type="PROSITE" id="PS51253"/>
    </source>
</evidence>
<dbReference type="GO" id="GO:0005634">
    <property type="term" value="C:nucleus"/>
    <property type="evidence" value="ECO:0007669"/>
    <property type="project" value="TreeGrafter"/>
</dbReference>
<dbReference type="Pfam" id="PF03221">
    <property type="entry name" value="HTH_Tnp_Tc5"/>
    <property type="match status" value="1"/>
</dbReference>
<evidence type="ECO:0000313" key="3">
    <source>
        <dbReference type="EMBL" id="JAS57642.1"/>
    </source>
</evidence>
<dbReference type="InterPro" id="IPR004875">
    <property type="entry name" value="DDE_SF_endonuclease_dom"/>
</dbReference>
<accession>A0A1B6G5E8</accession>
<organism evidence="3">
    <name type="scientific">Cuerna arida</name>
    <dbReference type="NCBI Taxonomy" id="1464854"/>
    <lineage>
        <taxon>Eukaryota</taxon>
        <taxon>Metazoa</taxon>
        <taxon>Ecdysozoa</taxon>
        <taxon>Arthropoda</taxon>
        <taxon>Hexapoda</taxon>
        <taxon>Insecta</taxon>
        <taxon>Pterygota</taxon>
        <taxon>Neoptera</taxon>
        <taxon>Paraneoptera</taxon>
        <taxon>Hemiptera</taxon>
        <taxon>Auchenorrhyncha</taxon>
        <taxon>Membracoidea</taxon>
        <taxon>Cicadellidae</taxon>
        <taxon>Cicadellinae</taxon>
        <taxon>Proconiini</taxon>
        <taxon>Cuerna</taxon>
    </lineage>
</organism>
<dbReference type="PANTHER" id="PTHR19303:SF73">
    <property type="entry name" value="PROTEIN PDC2"/>
    <property type="match status" value="1"/>
</dbReference>
<protein>
    <recommendedName>
        <fullName evidence="2">HTH CENPB-type domain-containing protein</fullName>
    </recommendedName>
</protein>
<dbReference type="Pfam" id="PF03184">
    <property type="entry name" value="DDE_1"/>
    <property type="match status" value="1"/>
</dbReference>
<name>A0A1B6G5E8_9HEMI</name>
<gene>
    <name evidence="3" type="ORF">g.19277</name>
</gene>
<dbReference type="InterPro" id="IPR050863">
    <property type="entry name" value="CenT-Element_Derived"/>
</dbReference>
<dbReference type="PANTHER" id="PTHR19303">
    <property type="entry name" value="TRANSPOSON"/>
    <property type="match status" value="1"/>
</dbReference>